<name>A0ABT0M626_9RHOB</name>
<gene>
    <name evidence="1" type="ORF">M3N55_15330</name>
</gene>
<accession>A0ABT0M626</accession>
<evidence type="ECO:0000313" key="2">
    <source>
        <dbReference type="Proteomes" id="UP001202550"/>
    </source>
</evidence>
<dbReference type="RefSeq" id="WP_249060719.1">
    <property type="nucleotide sequence ID" value="NZ_JALZWP010000023.1"/>
</dbReference>
<sequence length="124" mass="13988">MSDDTSGKSLVPLWNTGLVSHGREGNKLIRRAASDALIPMYSLINQQESILHRVGTHEFHDEDFRQLQVWASELGMDGQISEFVDAFDKFFMDLVSKRDIFVIGVTNGNLAEWPGWPEAAYLGF</sequence>
<comment type="caution">
    <text evidence="1">The sequence shown here is derived from an EMBL/GenBank/DDBJ whole genome shotgun (WGS) entry which is preliminary data.</text>
</comment>
<keyword evidence="2" id="KW-1185">Reference proteome</keyword>
<proteinExistence type="predicted"/>
<protein>
    <submittedName>
        <fullName evidence="1">Uncharacterized protein</fullName>
    </submittedName>
</protein>
<dbReference type="Proteomes" id="UP001202550">
    <property type="component" value="Unassembled WGS sequence"/>
</dbReference>
<reference evidence="1 2" key="1">
    <citation type="submission" date="2022-05" db="EMBL/GenBank/DDBJ databases">
        <title>Seasonal and diel survey of microbial diversity of the Tyrrhenian coast.</title>
        <authorList>
            <person name="Gattoni G."/>
            <person name="Corral P."/>
        </authorList>
    </citation>
    <scope>NUCLEOTIDE SEQUENCE [LARGE SCALE GENOMIC DNA]</scope>
    <source>
        <strain evidence="1 2">V10</strain>
    </source>
</reference>
<dbReference type="EMBL" id="JALZWP010000023">
    <property type="protein sequence ID" value="MCL1630098.1"/>
    <property type="molecule type" value="Genomic_DNA"/>
</dbReference>
<evidence type="ECO:0000313" key="1">
    <source>
        <dbReference type="EMBL" id="MCL1630098.1"/>
    </source>
</evidence>
<organism evidence="1 2">
    <name type="scientific">Roseinatronobacter domitianus</name>
    <dbReference type="NCBI Taxonomy" id="2940293"/>
    <lineage>
        <taxon>Bacteria</taxon>
        <taxon>Pseudomonadati</taxon>
        <taxon>Pseudomonadota</taxon>
        <taxon>Alphaproteobacteria</taxon>
        <taxon>Rhodobacterales</taxon>
        <taxon>Paracoccaceae</taxon>
        <taxon>Roseinatronobacter</taxon>
    </lineage>
</organism>